<name>A0A2P7ZAC1_9PEZI</name>
<dbReference type="OrthoDB" id="10633764at2759"/>
<gene>
    <name evidence="2" type="ORF">B9Z65_2316</name>
</gene>
<feature type="region of interest" description="Disordered" evidence="1">
    <location>
        <begin position="1"/>
        <end position="257"/>
    </location>
</feature>
<feature type="compositionally biased region" description="Acidic residues" evidence="1">
    <location>
        <begin position="244"/>
        <end position="255"/>
    </location>
</feature>
<organism evidence="2 3">
    <name type="scientific">Elsinoe australis</name>
    <dbReference type="NCBI Taxonomy" id="40998"/>
    <lineage>
        <taxon>Eukaryota</taxon>
        <taxon>Fungi</taxon>
        <taxon>Dikarya</taxon>
        <taxon>Ascomycota</taxon>
        <taxon>Pezizomycotina</taxon>
        <taxon>Dothideomycetes</taxon>
        <taxon>Dothideomycetidae</taxon>
        <taxon>Myriangiales</taxon>
        <taxon>Elsinoaceae</taxon>
        <taxon>Elsinoe</taxon>
    </lineage>
</organism>
<feature type="compositionally biased region" description="Polar residues" evidence="1">
    <location>
        <begin position="148"/>
        <end position="164"/>
    </location>
</feature>
<dbReference type="Proteomes" id="UP000243723">
    <property type="component" value="Unassembled WGS sequence"/>
</dbReference>
<dbReference type="AlphaFoldDB" id="A0A2P7ZAC1"/>
<accession>A0A2P7ZAC1</accession>
<feature type="compositionally biased region" description="Low complexity" evidence="1">
    <location>
        <begin position="32"/>
        <end position="58"/>
    </location>
</feature>
<proteinExistence type="predicted"/>
<dbReference type="PRINTS" id="PR01217">
    <property type="entry name" value="PRICHEXTENSN"/>
</dbReference>
<feature type="compositionally biased region" description="Polar residues" evidence="1">
    <location>
        <begin position="102"/>
        <end position="113"/>
    </location>
</feature>
<evidence type="ECO:0000313" key="3">
    <source>
        <dbReference type="Proteomes" id="UP000243723"/>
    </source>
</evidence>
<feature type="compositionally biased region" description="Pro residues" evidence="1">
    <location>
        <begin position="59"/>
        <end position="89"/>
    </location>
</feature>
<feature type="compositionally biased region" description="Low complexity" evidence="1">
    <location>
        <begin position="177"/>
        <end position="192"/>
    </location>
</feature>
<comment type="caution">
    <text evidence="2">The sequence shown here is derived from an EMBL/GenBank/DDBJ whole genome shotgun (WGS) entry which is preliminary data.</text>
</comment>
<evidence type="ECO:0000313" key="2">
    <source>
        <dbReference type="EMBL" id="PSK45176.1"/>
    </source>
</evidence>
<sequence length="381" mass="40354">MPNPENPFDVAEQEARDQDDDTESLYAASIVAPRTTSAPTTATTTNNSRDTTATLTQSAPPPSPAPPPPANLTPQPPTSRSPSPPPLPARPSSTPSFTPSPHWSNPATTTTPNPVRYSIHAATNPPAAPHLVTEFYSSSEPPAAQPHNPITGSLTGPGPASNQHYAYLRSHLDTLGYAATPAAPRRTYTSPPGAGGSQAGPSGGGRKGRKGWFRRGKDRSASGDGGGAEGTRREGAMVGHEAVEDSGGEDEEDEFERYQREVWAAKRGLVLDGGQAGVGVSSRAGQQGRVKNPGRGTLRGEAGGWGGGSNYANKLAALELEDEVEEYRLEVARARYPEVNSEQKGKRWFGLRKGKGKQRDEVAERVAATQVRTEARNVRWG</sequence>
<feature type="region of interest" description="Disordered" evidence="1">
    <location>
        <begin position="277"/>
        <end position="306"/>
    </location>
</feature>
<protein>
    <submittedName>
        <fullName evidence="2">Uncharacterized protein</fullName>
    </submittedName>
</protein>
<reference evidence="2 3" key="1">
    <citation type="submission" date="2017-05" db="EMBL/GenBank/DDBJ databases">
        <title>Draft genome sequence of Elsinoe australis.</title>
        <authorList>
            <person name="Cheng Q."/>
        </authorList>
    </citation>
    <scope>NUCLEOTIDE SEQUENCE [LARGE SCALE GENOMIC DNA]</scope>
    <source>
        <strain evidence="2 3">NL1</strain>
    </source>
</reference>
<dbReference type="EMBL" id="NHZQ01000251">
    <property type="protein sequence ID" value="PSK45176.1"/>
    <property type="molecule type" value="Genomic_DNA"/>
</dbReference>
<keyword evidence="3" id="KW-1185">Reference proteome</keyword>
<feature type="compositionally biased region" description="Basic residues" evidence="1">
    <location>
        <begin position="206"/>
        <end position="217"/>
    </location>
</feature>
<feature type="compositionally biased region" description="Gly residues" evidence="1">
    <location>
        <begin position="193"/>
        <end position="205"/>
    </location>
</feature>
<feature type="compositionally biased region" description="Low complexity" evidence="1">
    <location>
        <begin position="90"/>
        <end position="101"/>
    </location>
</feature>
<evidence type="ECO:0000256" key="1">
    <source>
        <dbReference type="SAM" id="MobiDB-lite"/>
    </source>
</evidence>